<feature type="domain" description="Mga helix-turn-helix" evidence="3">
    <location>
        <begin position="84"/>
        <end position="162"/>
    </location>
</feature>
<gene>
    <name evidence="4" type="ORF">ENLAB_25500</name>
</gene>
<keyword evidence="5" id="KW-1185">Reference proteome</keyword>
<keyword evidence="2" id="KW-0804">Transcription</keyword>
<dbReference type="EMBL" id="AP025635">
    <property type="protein sequence ID" value="BDG68986.1"/>
    <property type="molecule type" value="Genomic_DNA"/>
</dbReference>
<name>A0ABM7XV11_9ENTE</name>
<keyword evidence="1" id="KW-0805">Transcription regulation</keyword>
<dbReference type="Proteomes" id="UP000831692">
    <property type="component" value="Chromosome"/>
</dbReference>
<sequence>MLSEELLIDRYRYEWVILKYIENYKNHYCTVSELSKILAISSYKVETYIDELNTYLSLISKDTAICIKKSGEITCANLDYVTVKKIRIKFMKICELFNILDNFFINEIPMKKQVALLHSSQTASYVKFRHLKSLLNEENILIKKSRIIGNELSVRSIFFSTYYELFNGIENPFPKEIRQMTDKIIKQFSSQYIVTIPRTKEIKLAIFISIWFIRIKNKHFIQENYVDYVKNDFTKWLKKAINSDSSIDDEQLENEIGYFLMFCHFEIDNEQFVTKFRTFDLYREAVKLTQKFISMFFDTFSYEIKDDFIEKELTNIHIKWLVYRFKNQSFIIKGKFNYFQETNPAIDKFIQDFFREIEKSTFFQSDSEKNKLYYDYLFLLVTQLPMEKIETPLNICIDFSHGNNYNSYIKMMLQSLQSMNLIFEAKISNNTKLFLSDCAMDKLNCEQLIWKKPPTSNDWKELGELLVKLKEVAFER</sequence>
<reference evidence="4 5" key="1">
    <citation type="submission" date="2022-03" db="EMBL/GenBank/DDBJ databases">
        <title>Complete genome sequence of Enterococcus innesii DB-1.</title>
        <authorList>
            <person name="Fukuda D."/>
            <person name="Nolasco-Hipolito C."/>
        </authorList>
    </citation>
    <scope>NUCLEOTIDE SEQUENCE [LARGE SCALE GENOMIC DNA]</scope>
    <source>
        <strain evidence="4 5">DB-1</strain>
    </source>
</reference>
<dbReference type="InterPro" id="IPR050661">
    <property type="entry name" value="BglG_antiterminators"/>
</dbReference>
<evidence type="ECO:0000256" key="2">
    <source>
        <dbReference type="ARBA" id="ARBA00023163"/>
    </source>
</evidence>
<evidence type="ECO:0000313" key="5">
    <source>
        <dbReference type="Proteomes" id="UP000831692"/>
    </source>
</evidence>
<evidence type="ECO:0000259" key="3">
    <source>
        <dbReference type="Pfam" id="PF05043"/>
    </source>
</evidence>
<organism evidence="4 5">
    <name type="scientific">Enterococcus innesii</name>
    <dbReference type="NCBI Taxonomy" id="2839759"/>
    <lineage>
        <taxon>Bacteria</taxon>
        <taxon>Bacillati</taxon>
        <taxon>Bacillota</taxon>
        <taxon>Bacilli</taxon>
        <taxon>Lactobacillales</taxon>
        <taxon>Enterococcaceae</taxon>
        <taxon>Enterococcus</taxon>
    </lineage>
</organism>
<accession>A0ABM7XV11</accession>
<dbReference type="PANTHER" id="PTHR30185:SF18">
    <property type="entry name" value="TRANSCRIPTIONAL REGULATOR MTLR"/>
    <property type="match status" value="1"/>
</dbReference>
<protein>
    <recommendedName>
        <fullName evidence="3">Mga helix-turn-helix domain-containing protein</fullName>
    </recommendedName>
</protein>
<proteinExistence type="predicted"/>
<dbReference type="PANTHER" id="PTHR30185">
    <property type="entry name" value="CRYPTIC BETA-GLUCOSIDE BGL OPERON ANTITERMINATOR"/>
    <property type="match status" value="1"/>
</dbReference>
<dbReference type="InterPro" id="IPR007737">
    <property type="entry name" value="Mga_HTH"/>
</dbReference>
<dbReference type="RefSeq" id="WP_244351480.1">
    <property type="nucleotide sequence ID" value="NZ_AP025635.1"/>
</dbReference>
<evidence type="ECO:0000256" key="1">
    <source>
        <dbReference type="ARBA" id="ARBA00023015"/>
    </source>
</evidence>
<dbReference type="Pfam" id="PF05043">
    <property type="entry name" value="Mga"/>
    <property type="match status" value="1"/>
</dbReference>
<evidence type="ECO:0000313" key="4">
    <source>
        <dbReference type="EMBL" id="BDG68986.1"/>
    </source>
</evidence>
<dbReference type="GeneID" id="83458557"/>